<dbReference type="GO" id="GO:0016787">
    <property type="term" value="F:hydrolase activity"/>
    <property type="evidence" value="ECO:0007669"/>
    <property type="project" value="UniProtKB-KW"/>
</dbReference>
<dbReference type="Pfam" id="PF00561">
    <property type="entry name" value="Abhydrolase_1"/>
    <property type="match status" value="1"/>
</dbReference>
<gene>
    <name evidence="3" type="ORF">PECM_005473</name>
</gene>
<dbReference type="PANTHER" id="PTHR43194">
    <property type="entry name" value="HYDROLASE ALPHA/BETA FOLD FAMILY"/>
    <property type="match status" value="1"/>
</dbReference>
<evidence type="ECO:0000313" key="3">
    <source>
        <dbReference type="EMBL" id="KAF7719576.1"/>
    </source>
</evidence>
<dbReference type="OrthoDB" id="408373at2759"/>
<dbReference type="PANTHER" id="PTHR43194:SF2">
    <property type="entry name" value="PEROXISOMAL MEMBRANE PROTEIN LPX1"/>
    <property type="match status" value="1"/>
</dbReference>
<dbReference type="Proteomes" id="UP000631181">
    <property type="component" value="Unassembled WGS sequence"/>
</dbReference>
<organism evidence="3 4">
    <name type="scientific">Penicillium ucsense</name>
    <dbReference type="NCBI Taxonomy" id="2839758"/>
    <lineage>
        <taxon>Eukaryota</taxon>
        <taxon>Fungi</taxon>
        <taxon>Dikarya</taxon>
        <taxon>Ascomycota</taxon>
        <taxon>Pezizomycotina</taxon>
        <taxon>Eurotiomycetes</taxon>
        <taxon>Eurotiomycetidae</taxon>
        <taxon>Eurotiales</taxon>
        <taxon>Aspergillaceae</taxon>
        <taxon>Penicillium</taxon>
    </lineage>
</organism>
<dbReference type="SUPFAM" id="SSF53474">
    <property type="entry name" value="alpha/beta-Hydrolases"/>
    <property type="match status" value="1"/>
</dbReference>
<dbReference type="GO" id="GO:0017000">
    <property type="term" value="P:antibiotic biosynthetic process"/>
    <property type="evidence" value="ECO:0007669"/>
    <property type="project" value="UniProtKB-ARBA"/>
</dbReference>
<name>A0A8J8WJX9_9EURO</name>
<dbReference type="EMBL" id="WIWV01000004">
    <property type="protein sequence ID" value="KAF7719576.1"/>
    <property type="molecule type" value="Genomic_DNA"/>
</dbReference>
<protein>
    <submittedName>
        <fullName evidence="3">Alpha/beta hydrolase fold-1 domain-containing protein</fullName>
    </submittedName>
</protein>
<proteinExistence type="predicted"/>
<comment type="caution">
    <text evidence="3">The sequence shown here is derived from an EMBL/GenBank/DDBJ whole genome shotgun (WGS) entry which is preliminary data.</text>
</comment>
<dbReference type="InterPro" id="IPR000073">
    <property type="entry name" value="AB_hydrolase_1"/>
</dbReference>
<dbReference type="InterPro" id="IPR029058">
    <property type="entry name" value="AB_hydrolase_fold"/>
</dbReference>
<feature type="region of interest" description="Disordered" evidence="1">
    <location>
        <begin position="1"/>
        <end position="20"/>
    </location>
</feature>
<dbReference type="AlphaFoldDB" id="A0A8J8WJX9"/>
<dbReference type="GO" id="GO:0072330">
    <property type="term" value="P:monocarboxylic acid biosynthetic process"/>
    <property type="evidence" value="ECO:0007669"/>
    <property type="project" value="UniProtKB-ARBA"/>
</dbReference>
<keyword evidence="4" id="KW-1185">Reference proteome</keyword>
<dbReference type="PRINTS" id="PR00111">
    <property type="entry name" value="ABHYDROLASE"/>
</dbReference>
<accession>A0A8J8WJX9</accession>
<evidence type="ECO:0000256" key="1">
    <source>
        <dbReference type="SAM" id="MobiDB-lite"/>
    </source>
</evidence>
<dbReference type="Gene3D" id="3.40.50.1820">
    <property type="entry name" value="alpha/beta hydrolase"/>
    <property type="match status" value="1"/>
</dbReference>
<feature type="domain" description="AB hydrolase-1" evidence="2">
    <location>
        <begin position="98"/>
        <end position="210"/>
    </location>
</feature>
<keyword evidence="3" id="KW-0378">Hydrolase</keyword>
<evidence type="ECO:0000313" key="4">
    <source>
        <dbReference type="Proteomes" id="UP000631181"/>
    </source>
</evidence>
<dbReference type="InterPro" id="IPR050228">
    <property type="entry name" value="Carboxylesterase_BioH"/>
</dbReference>
<evidence type="ECO:0000259" key="2">
    <source>
        <dbReference type="Pfam" id="PF00561"/>
    </source>
</evidence>
<reference evidence="3" key="1">
    <citation type="journal article" date="2020" name="Front. Microbiol.">
        <title>Gene regulatory networks of Penicillium echinulatum 2HH and Penicillium oxalicum 114-2 inferred by a computational biology approach.</title>
        <authorList>
            <person name="Lenz A.R."/>
            <person name="Galan-Vasquez E."/>
            <person name="Balbinot E."/>
            <person name="De Abreu F.P."/>
            <person name="De Oliveira N.S."/>
            <person name="Da Rosa L.O."/>
            <person name="De Avila E Silva S."/>
            <person name="Camassola M."/>
            <person name="Dillon A.J.P."/>
            <person name="Perez-Rueda E."/>
        </authorList>
    </citation>
    <scope>NUCLEOTIDE SEQUENCE</scope>
    <source>
        <strain evidence="3">S1M29</strain>
    </source>
</reference>
<sequence>MGLTIHPLRSSARSPNFGAKPKISRPLIVLPRPGSDQPINALHPIRAPSETAFTATFGNVLPKANYIQTPCGKAAYYELHPQPTNSRHSQPQPNISRVLFVHGVQTCAIGLQPLASALSSKFPSAHCVLVDLWGHGLTDTPLVPHEPALFHALLDALMDHLDWKDAHLVGYSFGGSTTASFAVAHPKRVQSMALVAPAGLLHARDFTEEENVYLRGGEGLEQRAKDWVLEFLEGGSLAVPADWEDRVKRGEVVAEAVRDWEMKEHRGHAASVVAIFRDGGVLDKDVEFEKAANSGIPYLNILGELDGVCSVDKLKAVGMENIEVIPQVGHGLVRERVSEVAGRIERFWNSL</sequence>